<dbReference type="InterPro" id="IPR001937">
    <property type="entry name" value="GalP_UDPtransf1"/>
</dbReference>
<dbReference type="PANTHER" id="PTHR42763">
    <property type="entry name" value="ADP-GLUCOSE PHOSPHORYLASE"/>
    <property type="match status" value="1"/>
</dbReference>
<sequence length="312" mass="36019">MTKSEIRKDYIQEKYVIIAPKRGQRPDDVSHKEQQTTIPKASCVFCPARVDRDNKILLTAKETKEKNEPWAIKVIANKFPTVSPANPRAYGRQEVVIETPDHLKEVEELTTERVAEIFKVYAKRTKIISRDKKIEYILIFKNNGGKAGASLQHAHSQIFATEFLPPHLKDKSQRVLAYKLKNGSCVYCDVIKKEKRGPRLVAQDENVIAFCPWAPMHNHEIWLMPKKHLDNITVLTTEEQTSFAKILKKILKKINQLNLPYNYYFHQVIRDKDQHLYMKVTPRGSVWAGVEIGSGLIINPISPEESAKFYRK</sequence>
<evidence type="ECO:0000313" key="8">
    <source>
        <dbReference type="Proteomes" id="UP000178930"/>
    </source>
</evidence>
<dbReference type="Pfam" id="PF11969">
    <property type="entry name" value="DcpS_C"/>
    <property type="match status" value="1"/>
</dbReference>
<evidence type="ECO:0000256" key="5">
    <source>
        <dbReference type="PIRSR" id="PIRSR000808-3"/>
    </source>
</evidence>
<feature type="domain" description="Galactose-1-phosphate uridyl transferase N-terminal" evidence="6">
    <location>
        <begin position="7"/>
        <end position="165"/>
    </location>
</feature>
<dbReference type="EMBL" id="MHIB01000015">
    <property type="protein sequence ID" value="OGY44526.1"/>
    <property type="molecule type" value="Genomic_DNA"/>
</dbReference>
<dbReference type="GO" id="GO:0008108">
    <property type="term" value="F:UDP-glucose:hexose-1-phosphate uridylyltransferase activity"/>
    <property type="evidence" value="ECO:0007669"/>
    <property type="project" value="InterPro"/>
</dbReference>
<feature type="binding site" evidence="5">
    <location>
        <position position="102"/>
    </location>
    <ligand>
        <name>Zn(2+)</name>
        <dbReference type="ChEBI" id="CHEBI:29105"/>
    </ligand>
</feature>
<dbReference type="Pfam" id="PF01087">
    <property type="entry name" value="GalP_UDP_transf"/>
    <property type="match status" value="1"/>
</dbReference>
<keyword evidence="5" id="KW-0862">Zinc</keyword>
<feature type="active site" description="Tele-UMP-histidine intermediate" evidence="4">
    <location>
        <position position="155"/>
    </location>
</feature>
<dbReference type="GO" id="GO:0008270">
    <property type="term" value="F:zinc ion binding"/>
    <property type="evidence" value="ECO:0007669"/>
    <property type="project" value="InterPro"/>
</dbReference>
<keyword evidence="5" id="KW-0479">Metal-binding</keyword>
<comment type="cofactor">
    <cofactor evidence="5">
        <name>Zn(2+)</name>
        <dbReference type="ChEBI" id="CHEBI:29105"/>
    </cofactor>
    <text evidence="5">Binds 1 zinc ion per subunit.</text>
</comment>
<feature type="binding site" evidence="5">
    <location>
        <position position="153"/>
    </location>
    <ligand>
        <name>Zn(2+)</name>
        <dbReference type="ChEBI" id="CHEBI:29105"/>
    </ligand>
</feature>
<feature type="binding site" evidence="5">
    <location>
        <position position="46"/>
    </location>
    <ligand>
        <name>Zn(2+)</name>
        <dbReference type="ChEBI" id="CHEBI:29105"/>
    </ligand>
</feature>
<dbReference type="STRING" id="1797532.A2729_01705"/>
<dbReference type="InterPro" id="IPR036265">
    <property type="entry name" value="HIT-like_sf"/>
</dbReference>
<evidence type="ECO:0000256" key="1">
    <source>
        <dbReference type="ARBA" id="ARBA00022679"/>
    </source>
</evidence>
<evidence type="ECO:0000256" key="4">
    <source>
        <dbReference type="PIRSR" id="PIRSR000808-1"/>
    </source>
</evidence>
<dbReference type="InterPro" id="IPR005849">
    <property type="entry name" value="GalP_Utransf_N"/>
</dbReference>
<proteinExistence type="predicted"/>
<keyword evidence="3" id="KW-0119">Carbohydrate metabolism</keyword>
<dbReference type="InterPro" id="IPR053177">
    <property type="entry name" value="ADP-glucose_phosphorylase"/>
</dbReference>
<dbReference type="AlphaFoldDB" id="A0A1G1XY43"/>
<comment type="caution">
    <text evidence="7">The sequence shown here is derived from an EMBL/GenBank/DDBJ whole genome shotgun (WGS) entry which is preliminary data.</text>
</comment>
<dbReference type="GO" id="GO:0006012">
    <property type="term" value="P:galactose metabolic process"/>
    <property type="evidence" value="ECO:0007669"/>
    <property type="project" value="InterPro"/>
</dbReference>
<dbReference type="Gene3D" id="3.30.428.10">
    <property type="entry name" value="HIT-like"/>
    <property type="match status" value="2"/>
</dbReference>
<keyword evidence="2" id="KW-0548">Nucleotidyltransferase</keyword>
<evidence type="ECO:0000259" key="6">
    <source>
        <dbReference type="Pfam" id="PF01087"/>
    </source>
</evidence>
<feature type="binding site" evidence="5">
    <location>
        <position position="43"/>
    </location>
    <ligand>
        <name>Zn(2+)</name>
        <dbReference type="ChEBI" id="CHEBI:29105"/>
    </ligand>
</feature>
<evidence type="ECO:0000313" key="7">
    <source>
        <dbReference type="EMBL" id="OGY44526.1"/>
    </source>
</evidence>
<gene>
    <name evidence="7" type="ORF">A2729_01705</name>
</gene>
<evidence type="ECO:0000256" key="2">
    <source>
        <dbReference type="ARBA" id="ARBA00022695"/>
    </source>
</evidence>
<evidence type="ECO:0000256" key="3">
    <source>
        <dbReference type="ARBA" id="ARBA00023277"/>
    </source>
</evidence>
<keyword evidence="1" id="KW-0808">Transferase</keyword>
<dbReference type="PIRSF" id="PIRSF000808">
    <property type="entry name" value="GalT"/>
    <property type="match status" value="1"/>
</dbReference>
<name>A0A1G1XY43_9BACT</name>
<protein>
    <recommendedName>
        <fullName evidence="6">Galactose-1-phosphate uridyl transferase N-terminal domain-containing protein</fullName>
    </recommendedName>
</protein>
<reference evidence="7 8" key="1">
    <citation type="journal article" date="2016" name="Nat. Commun.">
        <title>Thousands of microbial genomes shed light on interconnected biogeochemical processes in an aquifer system.</title>
        <authorList>
            <person name="Anantharaman K."/>
            <person name="Brown C.T."/>
            <person name="Hug L.A."/>
            <person name="Sharon I."/>
            <person name="Castelle C.J."/>
            <person name="Probst A.J."/>
            <person name="Thomas B.C."/>
            <person name="Singh A."/>
            <person name="Wilkins M.J."/>
            <person name="Karaoz U."/>
            <person name="Brodie E.L."/>
            <person name="Williams K.H."/>
            <person name="Hubbard S.S."/>
            <person name="Banfield J.F."/>
        </authorList>
    </citation>
    <scope>NUCLEOTIDE SEQUENCE [LARGE SCALE GENOMIC DNA]</scope>
</reference>
<dbReference type="PANTHER" id="PTHR42763:SF2">
    <property type="entry name" value="ADP-GLUCOSE PHOSPHORYLASE"/>
    <property type="match status" value="1"/>
</dbReference>
<dbReference type="SUPFAM" id="SSF54197">
    <property type="entry name" value="HIT-like"/>
    <property type="match status" value="2"/>
</dbReference>
<dbReference type="Proteomes" id="UP000178930">
    <property type="component" value="Unassembled WGS sequence"/>
</dbReference>
<organism evidence="7 8">
    <name type="scientific">Candidatus Buchananbacteria bacterium RIFCSPHIGHO2_01_FULL_39_14</name>
    <dbReference type="NCBI Taxonomy" id="1797532"/>
    <lineage>
        <taxon>Bacteria</taxon>
        <taxon>Candidatus Buchananiibacteriota</taxon>
    </lineage>
</organism>
<accession>A0A1G1XY43</accession>